<dbReference type="PANTHER" id="PTHR36849:SF1">
    <property type="entry name" value="CYTOPLASMIC PROTEIN"/>
    <property type="match status" value="1"/>
</dbReference>
<name>A0A8J3N9B7_9ACTN</name>
<organism evidence="1 2">
    <name type="scientific">Actinocatenispora rupis</name>
    <dbReference type="NCBI Taxonomy" id="519421"/>
    <lineage>
        <taxon>Bacteria</taxon>
        <taxon>Bacillati</taxon>
        <taxon>Actinomycetota</taxon>
        <taxon>Actinomycetes</taxon>
        <taxon>Micromonosporales</taxon>
        <taxon>Micromonosporaceae</taxon>
        <taxon>Actinocatenispora</taxon>
    </lineage>
</organism>
<dbReference type="Proteomes" id="UP000612808">
    <property type="component" value="Unassembled WGS sequence"/>
</dbReference>
<dbReference type="AlphaFoldDB" id="A0A8J3N9B7"/>
<proteinExistence type="predicted"/>
<dbReference type="PANTHER" id="PTHR36849">
    <property type="entry name" value="CYTOPLASMIC PROTEIN-RELATED"/>
    <property type="match status" value="1"/>
</dbReference>
<protein>
    <recommendedName>
        <fullName evidence="3">DUF488 family protein</fullName>
    </recommendedName>
</protein>
<comment type="caution">
    <text evidence="1">The sequence shown here is derived from an EMBL/GenBank/DDBJ whole genome shotgun (WGS) entry which is preliminary data.</text>
</comment>
<keyword evidence="2" id="KW-1185">Reference proteome</keyword>
<gene>
    <name evidence="1" type="ORF">Aru02nite_20530</name>
</gene>
<reference evidence="1" key="1">
    <citation type="submission" date="2021-01" db="EMBL/GenBank/DDBJ databases">
        <title>Whole genome shotgun sequence of Actinocatenispora rupis NBRC 107355.</title>
        <authorList>
            <person name="Komaki H."/>
            <person name="Tamura T."/>
        </authorList>
    </citation>
    <scope>NUCLEOTIDE SEQUENCE</scope>
    <source>
        <strain evidence="1">NBRC 107355</strain>
    </source>
</reference>
<evidence type="ECO:0000313" key="2">
    <source>
        <dbReference type="Proteomes" id="UP000612808"/>
    </source>
</evidence>
<dbReference type="RefSeq" id="WP_203657046.1">
    <property type="nucleotide sequence ID" value="NZ_BAAAZM010000032.1"/>
</dbReference>
<dbReference type="Pfam" id="PF22752">
    <property type="entry name" value="DUF488-N3i"/>
    <property type="match status" value="1"/>
</dbReference>
<dbReference type="InterPro" id="IPR052552">
    <property type="entry name" value="YeaO-like"/>
</dbReference>
<evidence type="ECO:0000313" key="1">
    <source>
        <dbReference type="EMBL" id="GID11164.1"/>
    </source>
</evidence>
<sequence length="122" mass="13859">MIVLKRVYEEAASADGKRVLVDRLWPRGLASQDADFDWEKAVAPSDALRMWYGHTPERFAEFTRRYREELTSPDRAEAVERLARLAESGTLTLLTATKDPEHSQAEVLKEVLQERASQSPAT</sequence>
<accession>A0A8J3N9B7</accession>
<dbReference type="EMBL" id="BOMB01000011">
    <property type="protein sequence ID" value="GID11164.1"/>
    <property type="molecule type" value="Genomic_DNA"/>
</dbReference>
<evidence type="ECO:0008006" key="3">
    <source>
        <dbReference type="Google" id="ProtNLM"/>
    </source>
</evidence>